<keyword evidence="1" id="KW-0472">Membrane</keyword>
<feature type="transmembrane region" description="Helical" evidence="1">
    <location>
        <begin position="12"/>
        <end position="32"/>
    </location>
</feature>
<feature type="transmembrane region" description="Helical" evidence="1">
    <location>
        <begin position="177"/>
        <end position="196"/>
    </location>
</feature>
<keyword evidence="1" id="KW-1133">Transmembrane helix</keyword>
<evidence type="ECO:0000313" key="3">
    <source>
        <dbReference type="EMBL" id="MBD8018265.1"/>
    </source>
</evidence>
<feature type="transmembrane region" description="Helical" evidence="1">
    <location>
        <begin position="109"/>
        <end position="128"/>
    </location>
</feature>
<dbReference type="EMBL" id="JACSPS010000002">
    <property type="protein sequence ID" value="MBD8018265.1"/>
    <property type="molecule type" value="Genomic_DNA"/>
</dbReference>
<feature type="domain" description="Phosphatidic acid phosphatase type 2/haloperoxidase" evidence="2">
    <location>
        <begin position="130"/>
        <end position="194"/>
    </location>
</feature>
<evidence type="ECO:0000259" key="2">
    <source>
        <dbReference type="Pfam" id="PF01569"/>
    </source>
</evidence>
<dbReference type="Pfam" id="PF01569">
    <property type="entry name" value="PAP2"/>
    <property type="match status" value="1"/>
</dbReference>
<feature type="transmembrane region" description="Helical" evidence="1">
    <location>
        <begin position="140"/>
        <end position="165"/>
    </location>
</feature>
<dbReference type="RefSeq" id="WP_251833459.1">
    <property type="nucleotide sequence ID" value="NZ_JACSPS010000002.1"/>
</dbReference>
<evidence type="ECO:0000256" key="1">
    <source>
        <dbReference type="SAM" id="Phobius"/>
    </source>
</evidence>
<gene>
    <name evidence="3" type="ORF">H9628_07250</name>
</gene>
<accession>A0ABR8WMF9</accession>
<dbReference type="CDD" id="cd01610">
    <property type="entry name" value="PAP2_like"/>
    <property type="match status" value="1"/>
</dbReference>
<dbReference type="SUPFAM" id="SSF48317">
    <property type="entry name" value="Acid phosphatase/Vanadium-dependent haloperoxidase"/>
    <property type="match status" value="1"/>
</dbReference>
<organism evidence="3 4">
    <name type="scientific">Kaistella pullorum</name>
    <dbReference type="NCBI Taxonomy" id="2763074"/>
    <lineage>
        <taxon>Bacteria</taxon>
        <taxon>Pseudomonadati</taxon>
        <taxon>Bacteroidota</taxon>
        <taxon>Flavobacteriia</taxon>
        <taxon>Flavobacteriales</taxon>
        <taxon>Weeksellaceae</taxon>
        <taxon>Chryseobacterium group</taxon>
        <taxon>Kaistella</taxon>
    </lineage>
</organism>
<keyword evidence="1" id="KW-0812">Transmembrane</keyword>
<protein>
    <submittedName>
        <fullName evidence="3">Phosphatase PAP2 family protein</fullName>
    </submittedName>
</protein>
<dbReference type="Proteomes" id="UP000626242">
    <property type="component" value="Unassembled WGS sequence"/>
</dbReference>
<keyword evidence="4" id="KW-1185">Reference proteome</keyword>
<evidence type="ECO:0000313" key="4">
    <source>
        <dbReference type="Proteomes" id="UP000626242"/>
    </source>
</evidence>
<sequence>MPNTKNSTVINLSRFISNFFNPIVSLLIYFIYSSIYFFEPGSSVSRFIPILLLIILPIVIWLIWNVKKGNYTNLDVSNRQQRKGFYFFISGVFFPYLSYDYLRNGTLDLVMLFLFILLLALQLSNYFVKSSMHTAFNVYVAALFFFREPILGFAWLLIAALVGITRVVLGRHTVKEVCMGATIASLVSFIYLYAAIQNFNL</sequence>
<name>A0ABR8WMF9_9FLAO</name>
<reference evidence="3 4" key="1">
    <citation type="submission" date="2020-08" db="EMBL/GenBank/DDBJ databases">
        <title>A Genomic Blueprint of the Chicken Gut Microbiome.</title>
        <authorList>
            <person name="Gilroy R."/>
            <person name="Ravi A."/>
            <person name="Getino M."/>
            <person name="Pursley I."/>
            <person name="Horton D.L."/>
            <person name="Alikhan N.-F."/>
            <person name="Baker D."/>
            <person name="Gharbi K."/>
            <person name="Hall N."/>
            <person name="Watson M."/>
            <person name="Adriaenssens E.M."/>
            <person name="Foster-Nyarko E."/>
            <person name="Jarju S."/>
            <person name="Secka A."/>
            <person name="Antonio M."/>
            <person name="Oren A."/>
            <person name="Chaudhuri R."/>
            <person name="La Ragione R.M."/>
            <person name="Hildebrand F."/>
            <person name="Pallen M.J."/>
        </authorList>
    </citation>
    <scope>NUCLEOTIDE SEQUENCE [LARGE SCALE GENOMIC DNA]</scope>
    <source>
        <strain evidence="3 4">Sa1CVA4</strain>
    </source>
</reference>
<feature type="transmembrane region" description="Helical" evidence="1">
    <location>
        <begin position="84"/>
        <end position="102"/>
    </location>
</feature>
<proteinExistence type="predicted"/>
<dbReference type="InterPro" id="IPR036938">
    <property type="entry name" value="PAP2/HPO_sf"/>
</dbReference>
<comment type="caution">
    <text evidence="3">The sequence shown here is derived from an EMBL/GenBank/DDBJ whole genome shotgun (WGS) entry which is preliminary data.</text>
</comment>
<dbReference type="Gene3D" id="1.20.144.10">
    <property type="entry name" value="Phosphatidic acid phosphatase type 2/haloperoxidase"/>
    <property type="match status" value="1"/>
</dbReference>
<dbReference type="InterPro" id="IPR000326">
    <property type="entry name" value="PAP2/HPO"/>
</dbReference>
<feature type="transmembrane region" description="Helical" evidence="1">
    <location>
        <begin position="44"/>
        <end position="64"/>
    </location>
</feature>